<dbReference type="Pfam" id="PF02368">
    <property type="entry name" value="Big_2"/>
    <property type="match status" value="1"/>
</dbReference>
<evidence type="ECO:0000259" key="2">
    <source>
        <dbReference type="Pfam" id="PF02368"/>
    </source>
</evidence>
<sequence>MAKKYIPIIAGIIAVVAIIVIAIIGSNPDLRNRDIYVNSITVTTEHNGTIKDNNEEIKYFYMTGDNTNIVDGRVTFKLDYTVSPANATQKTVKFTSSNTEVATVDENGLVTFIRNEAVFITLTAKDERAVTTRVQLVWPAEVDSGMTVGLDDNNNITFTNVGASQFFNFEGNTLTLYSGMNYAFDTDAVITLSDSTSADFENGALTTSGVGTFTLTFVFGTGDTAVTKEVNVEVVEYINNFQMGTSYSAYLNTVANLGSDSVALNFLNTEAMPYEVGAGNAFHFDISVQNQDMESVSLANAHLVYTVYEVIDGENSLVADNSTVFTVNEDGTLQFKPETVGKSYQVSVVPEYNFLNRQPITFNFKVVEGVNVYTHSELKTNFAKLDVNNIILHSTIVAEVEENQLDPDGRLINFDALTANNGVTGDIYTRLYTEETLVSHADDLSITISGNYFSIDASDIPYLTVLGNGSGYSNYDPLEWTENSGYPCASVQTAIFKVQENTADAYNTGVEKTNVVNFNINNLRLEGNTSTGILYDEDYPVDDDGNPIVPDDEAAIIADQGSSSAGFMGRGAVKINTNNVVILKTNIGVYVTGSCGGAKTDYTLINDSWAIGVFGWRTTGLELRNTTISRAGGAAVNVTDATITDAYSPAWMDATITFGPNVIVDNYVAGTEGYFIVNGMASVATKLKADLNPRIQAMNKTVLKQETASDGTGNYSVFNFVIQFGRENNNYKLTDHVIHNVGAEDGWQTYVSGMYLERQGEYLVNVNNSNERYAITGTTCTINKTVDSQITLKFFTGYNGEEEQYAVHERKSGYFDNNPVVNAFEGIGLSGVGSVNISDAILMAGLVAGYIQDANFVQYITTGGTPSEGTPAYLVESENTAVSTINGYKLGITLTSIKAKIIEKIENLGNGNLTNGLGVFATTLSDIEKVLYLCDQEMLTLITTNLATYNSLIEDPRLSDVPGAAQLLQGLVAGFEQVRTAASADTTAVSAAVAISCNVGTYNIKEDKETDLELLEVKINSSLMGDFSGILIYAGLFDIA</sequence>
<accession>A0A9D1NEU8</accession>
<feature type="domain" description="BIG2" evidence="2">
    <location>
        <begin position="69"/>
        <end position="131"/>
    </location>
</feature>
<keyword evidence="1" id="KW-0812">Transmembrane</keyword>
<evidence type="ECO:0000313" key="4">
    <source>
        <dbReference type="Proteomes" id="UP000886861"/>
    </source>
</evidence>
<dbReference type="SUPFAM" id="SSF49373">
    <property type="entry name" value="Invasin/intimin cell-adhesion fragments"/>
    <property type="match status" value="1"/>
</dbReference>
<keyword evidence="1" id="KW-1133">Transmembrane helix</keyword>
<gene>
    <name evidence="3" type="ORF">IAA62_03170</name>
</gene>
<proteinExistence type="predicted"/>
<protein>
    <submittedName>
        <fullName evidence="3">Ig-like domain-containing protein</fullName>
    </submittedName>
</protein>
<keyword evidence="1" id="KW-0472">Membrane</keyword>
<dbReference type="Proteomes" id="UP000886861">
    <property type="component" value="Unassembled WGS sequence"/>
</dbReference>
<comment type="caution">
    <text evidence="3">The sequence shown here is derived from an EMBL/GenBank/DDBJ whole genome shotgun (WGS) entry which is preliminary data.</text>
</comment>
<dbReference type="Gene3D" id="2.60.40.1080">
    <property type="match status" value="1"/>
</dbReference>
<reference evidence="3" key="1">
    <citation type="submission" date="2020-10" db="EMBL/GenBank/DDBJ databases">
        <authorList>
            <person name="Gilroy R."/>
        </authorList>
    </citation>
    <scope>NUCLEOTIDE SEQUENCE</scope>
    <source>
        <strain evidence="3">CHK186-9395</strain>
    </source>
</reference>
<evidence type="ECO:0000313" key="3">
    <source>
        <dbReference type="EMBL" id="HIV01535.1"/>
    </source>
</evidence>
<reference evidence="3" key="2">
    <citation type="journal article" date="2021" name="PeerJ">
        <title>Extensive microbial diversity within the chicken gut microbiome revealed by metagenomics and culture.</title>
        <authorList>
            <person name="Gilroy R."/>
            <person name="Ravi A."/>
            <person name="Getino M."/>
            <person name="Pursley I."/>
            <person name="Horton D.L."/>
            <person name="Alikhan N.F."/>
            <person name="Baker D."/>
            <person name="Gharbi K."/>
            <person name="Hall N."/>
            <person name="Watson M."/>
            <person name="Adriaenssens E.M."/>
            <person name="Foster-Nyarko E."/>
            <person name="Jarju S."/>
            <person name="Secka A."/>
            <person name="Antonio M."/>
            <person name="Oren A."/>
            <person name="Chaudhuri R.R."/>
            <person name="La Ragione R."/>
            <person name="Hildebrand F."/>
            <person name="Pallen M.J."/>
        </authorList>
    </citation>
    <scope>NUCLEOTIDE SEQUENCE</scope>
    <source>
        <strain evidence="3">CHK186-9395</strain>
    </source>
</reference>
<feature type="transmembrane region" description="Helical" evidence="1">
    <location>
        <begin position="5"/>
        <end position="25"/>
    </location>
</feature>
<evidence type="ECO:0000256" key="1">
    <source>
        <dbReference type="SAM" id="Phobius"/>
    </source>
</evidence>
<dbReference type="InterPro" id="IPR008964">
    <property type="entry name" value="Invasin/intimin_cell_adhesion"/>
</dbReference>
<dbReference type="AlphaFoldDB" id="A0A9D1NEU8"/>
<name>A0A9D1NEU8_9FIRM</name>
<organism evidence="3 4">
    <name type="scientific">Candidatus Caccopulliclostridium gallistercoris</name>
    <dbReference type="NCBI Taxonomy" id="2840719"/>
    <lineage>
        <taxon>Bacteria</taxon>
        <taxon>Bacillati</taxon>
        <taxon>Bacillota</taxon>
        <taxon>Clostridia</taxon>
        <taxon>Candidatus Caccopulliclostridium</taxon>
    </lineage>
</organism>
<dbReference type="EMBL" id="DVOJ01000012">
    <property type="protein sequence ID" value="HIV01535.1"/>
    <property type="molecule type" value="Genomic_DNA"/>
</dbReference>
<dbReference type="InterPro" id="IPR003343">
    <property type="entry name" value="Big_2"/>
</dbReference>